<dbReference type="SUPFAM" id="SSF47413">
    <property type="entry name" value="lambda repressor-like DNA-binding domains"/>
    <property type="match status" value="1"/>
</dbReference>
<proteinExistence type="predicted"/>
<dbReference type="RefSeq" id="WP_184946480.1">
    <property type="nucleotide sequence ID" value="NZ_JACHJV010000003.1"/>
</dbReference>
<dbReference type="Gene3D" id="1.10.260.40">
    <property type="entry name" value="lambda repressor-like DNA-binding domains"/>
    <property type="match status" value="1"/>
</dbReference>
<sequence length="245" mass="27152">MPVQALAERLRSLRERAGLSYRQLAETTAHNASTFSRAASGTTVPTEAVLTIYANRCQATKAERRELRTLWRLARRAQEPTDRAVPLDLIRHPIELCDAMAALRARIGRPSLRMLEARAGGLGKLPHSTLSLVLRGRAMPSRYLLEHFVRACGVPRSETERWLKAWDRVSASRITPREAKNLLLQYRDLVTAERQADGTVRLSMPSAGTGPTRDTSKSGWGLQLPPAATTTFRLQVNDLPGRPGG</sequence>
<comment type="caution">
    <text evidence="3">The sequence shown here is derived from an EMBL/GenBank/DDBJ whole genome shotgun (WGS) entry which is preliminary data.</text>
</comment>
<dbReference type="Proteomes" id="UP000540506">
    <property type="component" value="Unassembled WGS sequence"/>
</dbReference>
<evidence type="ECO:0000313" key="3">
    <source>
        <dbReference type="EMBL" id="MBB4928838.1"/>
    </source>
</evidence>
<protein>
    <submittedName>
        <fullName evidence="3">Transcriptional regulator with XRE-family HTH domain</fullName>
    </submittedName>
</protein>
<feature type="region of interest" description="Disordered" evidence="1">
    <location>
        <begin position="200"/>
        <end position="222"/>
    </location>
</feature>
<evidence type="ECO:0000259" key="2">
    <source>
        <dbReference type="SMART" id="SM00530"/>
    </source>
</evidence>
<feature type="domain" description="HTH cro/C1-type" evidence="2">
    <location>
        <begin position="9"/>
        <end position="64"/>
    </location>
</feature>
<accession>A0A7W7RBV7</accession>
<dbReference type="CDD" id="cd00093">
    <property type="entry name" value="HTH_XRE"/>
    <property type="match status" value="1"/>
</dbReference>
<keyword evidence="4" id="KW-1185">Reference proteome</keyword>
<dbReference type="InterPro" id="IPR010982">
    <property type="entry name" value="Lambda_DNA-bd_dom_sf"/>
</dbReference>
<reference evidence="3 4" key="1">
    <citation type="submission" date="2020-08" db="EMBL/GenBank/DDBJ databases">
        <title>Sequencing the genomes of 1000 actinobacteria strains.</title>
        <authorList>
            <person name="Klenk H.-P."/>
        </authorList>
    </citation>
    <scope>NUCLEOTIDE SEQUENCE [LARGE SCALE GENOMIC DNA]</scope>
    <source>
        <strain evidence="3 4">DSM 41654</strain>
    </source>
</reference>
<dbReference type="GO" id="GO:0003677">
    <property type="term" value="F:DNA binding"/>
    <property type="evidence" value="ECO:0007669"/>
    <property type="project" value="InterPro"/>
</dbReference>
<organism evidence="3 4">
    <name type="scientific">Kitasatospora kifunensis</name>
    <name type="common">Streptomyces kifunensis</name>
    <dbReference type="NCBI Taxonomy" id="58351"/>
    <lineage>
        <taxon>Bacteria</taxon>
        <taxon>Bacillati</taxon>
        <taxon>Actinomycetota</taxon>
        <taxon>Actinomycetes</taxon>
        <taxon>Kitasatosporales</taxon>
        <taxon>Streptomycetaceae</taxon>
        <taxon>Kitasatospora</taxon>
    </lineage>
</organism>
<dbReference type="EMBL" id="JACHJV010000003">
    <property type="protein sequence ID" value="MBB4928838.1"/>
    <property type="molecule type" value="Genomic_DNA"/>
</dbReference>
<dbReference type="InterPro" id="IPR001387">
    <property type="entry name" value="Cro/C1-type_HTH"/>
</dbReference>
<evidence type="ECO:0000313" key="4">
    <source>
        <dbReference type="Proteomes" id="UP000540506"/>
    </source>
</evidence>
<dbReference type="SMART" id="SM00530">
    <property type="entry name" value="HTH_XRE"/>
    <property type="match status" value="2"/>
</dbReference>
<gene>
    <name evidence="3" type="ORF">FHR34_007935</name>
</gene>
<dbReference type="AlphaFoldDB" id="A0A7W7RBV7"/>
<dbReference type="Pfam" id="PF13560">
    <property type="entry name" value="HTH_31"/>
    <property type="match status" value="1"/>
</dbReference>
<evidence type="ECO:0000256" key="1">
    <source>
        <dbReference type="SAM" id="MobiDB-lite"/>
    </source>
</evidence>
<feature type="domain" description="HTH cro/C1-type" evidence="2">
    <location>
        <begin position="99"/>
        <end position="159"/>
    </location>
</feature>
<name>A0A7W7RBV7_KITKI</name>